<evidence type="ECO:0000256" key="1">
    <source>
        <dbReference type="SAM" id="Phobius"/>
    </source>
</evidence>
<dbReference type="eggNOG" id="ENOG5032U1D">
    <property type="taxonomic scope" value="Bacteria"/>
</dbReference>
<keyword evidence="1" id="KW-0472">Membrane</keyword>
<keyword evidence="1" id="KW-1133">Transmembrane helix</keyword>
<evidence type="ECO:0000313" key="2">
    <source>
        <dbReference type="EMBL" id="ADC63209.1"/>
    </source>
</evidence>
<keyword evidence="1" id="KW-0812">Transmembrane</keyword>
<name>D3RMS1_ALLVD</name>
<sequence length="157" mass="17438">MQRTADTQTSRTLPLKDRPRPWWTLLAGPLLIGGLLALPAVMARSALDAETQALLVEAATAAADLDAYHSRCRGDGSGRRTENLNKLIVGKLRTTLLTVQDDFFPERNYRRVQARLENDFVERLQAAGGCQGAKDSPLPEALRQRYETAIEAIRRLP</sequence>
<keyword evidence="3" id="KW-1185">Reference proteome</keyword>
<gene>
    <name evidence="2" type="ordered locus">Alvin_2292</name>
</gene>
<organism evidence="2 3">
    <name type="scientific">Allochromatium vinosum (strain ATCC 17899 / DSM 180 / NBRC 103801 / NCIMB 10441 / D)</name>
    <name type="common">Chromatium vinosum</name>
    <dbReference type="NCBI Taxonomy" id="572477"/>
    <lineage>
        <taxon>Bacteria</taxon>
        <taxon>Pseudomonadati</taxon>
        <taxon>Pseudomonadota</taxon>
        <taxon>Gammaproteobacteria</taxon>
        <taxon>Chromatiales</taxon>
        <taxon>Chromatiaceae</taxon>
        <taxon>Allochromatium</taxon>
    </lineage>
</organism>
<dbReference type="KEGG" id="alv:Alvin_2292"/>
<proteinExistence type="predicted"/>
<dbReference type="HOGENOM" id="CLU_141452_0_0_6"/>
<dbReference type="RefSeq" id="WP_012971481.1">
    <property type="nucleotide sequence ID" value="NC_013851.1"/>
</dbReference>
<dbReference type="EMBL" id="CP001896">
    <property type="protein sequence ID" value="ADC63209.1"/>
    <property type="molecule type" value="Genomic_DNA"/>
</dbReference>
<dbReference type="Proteomes" id="UP000001441">
    <property type="component" value="Chromosome"/>
</dbReference>
<accession>D3RMS1</accession>
<dbReference type="AlphaFoldDB" id="D3RMS1"/>
<evidence type="ECO:0000313" key="3">
    <source>
        <dbReference type="Proteomes" id="UP000001441"/>
    </source>
</evidence>
<reference evidence="2 3" key="1">
    <citation type="journal article" date="2011" name="Stand. Genomic Sci.">
        <title>Complete genome sequence of Allochromatium vinosum DSM 180(T).</title>
        <authorList>
            <person name="Weissgerber T."/>
            <person name="Zigann R."/>
            <person name="Bruce D."/>
            <person name="Chang Y.J."/>
            <person name="Detter J.C."/>
            <person name="Han C."/>
            <person name="Hauser L."/>
            <person name="Jeffries C.D."/>
            <person name="Land M."/>
            <person name="Munk A.C."/>
            <person name="Tapia R."/>
            <person name="Dahl C."/>
        </authorList>
    </citation>
    <scope>NUCLEOTIDE SEQUENCE [LARGE SCALE GENOMIC DNA]</scope>
    <source>
        <strain evidence="3">ATCC 17899 / DSM 180 / NBRC 103801 / NCIMB 10441 / D</strain>
    </source>
</reference>
<dbReference type="STRING" id="572477.Alvin_2292"/>
<protein>
    <submittedName>
        <fullName evidence="2">Uncharacterized protein</fullName>
    </submittedName>
</protein>
<feature type="transmembrane region" description="Helical" evidence="1">
    <location>
        <begin position="21"/>
        <end position="42"/>
    </location>
</feature>